<feature type="region of interest" description="Disordered" evidence="1">
    <location>
        <begin position="681"/>
        <end position="705"/>
    </location>
</feature>
<gene>
    <name evidence="2" type="ORF">U9M48_014417</name>
</gene>
<sequence>MYSASQLDSATTFCLADCQLIGLHPRKKRIPEVLFLPSTSPAISLLELLDAVAASACDHQIIHIDSNYQPFNTPSTAFIYLVLLPGLSKPWGLLHVHLLLEIAVQERRLDVHVVHFPSFLSRQRQQQPHSFDASHRCKHLIVVDAVSLCVAFHHEPRLVPHHSAVFIPLDLEHPLEANGAPAEGQLSECPSVVLLDGAQLLLHCSAPAWILLGLGKRPGLLCTHGEELPTTQFTHSIAWWCCGADDILHHPEPQWSFLVVVGVQLLIDFRRWCRKLNQRGVRPRHTRRRRWRSRLQSAIWCSRSRIHRVFLPRHHPVLDGESVLAAVVRASAGSAASRPVPLRSLVEHHVTRHVHALRHRIIGPICLGPALIPDEDHLAAAILHLLQVRRRVLDIHDAPEGLQVMYRRLLPVPGLERGLAFHRLRRHSVQEVHGSVHRLPPKPSRQPLRLEQTARGANHHRVPALDDAVLLRGVRRRQLPVHAVRRAVFHELLGCELAAPIRPERQQLAAGLCLRARLELFDGSCCSILGRQQDQPHEVGVAAWCCRRHGSAQVAVHQLQCALRPPLRLVRERRASLLSGETCLAELVHLLDGWQSADELLARHLPQRRHVDVAKPGVPPPGTLPATRCQAHRLSYLDVEPVQPVVCTRDPRQQSSSRLPNLHASSPEYTPVKERCSPFLHTKSTVPRPSISATESSPNLTEPHTAVSRSANAARDPVMWFVAPVSQIQDLASRSSFAPSCTNTFSSRRSTLPPELAAAGCRAGALEAPGPATCGGEGHDLAGDDERDVAGDTGGGGVVDLAGEGELRRSSGVALNSMSASSSWATLACSFLGLDLHSRAQWPVLPHFRH</sequence>
<dbReference type="AlphaFoldDB" id="A0AAQ3T1I6"/>
<protein>
    <submittedName>
        <fullName evidence="2">Uncharacterized protein</fullName>
    </submittedName>
</protein>
<dbReference type="Proteomes" id="UP001341281">
    <property type="component" value="Chromosome 03"/>
</dbReference>
<dbReference type="EMBL" id="CP144747">
    <property type="protein sequence ID" value="WVZ64979.1"/>
    <property type="molecule type" value="Genomic_DNA"/>
</dbReference>
<feature type="compositionally biased region" description="Polar residues" evidence="1">
    <location>
        <begin position="682"/>
        <end position="705"/>
    </location>
</feature>
<keyword evidence="3" id="KW-1185">Reference proteome</keyword>
<reference evidence="2 3" key="1">
    <citation type="submission" date="2024-02" db="EMBL/GenBank/DDBJ databases">
        <title>High-quality chromosome-scale genome assembly of Pensacola bahiagrass (Paspalum notatum Flugge var. saurae).</title>
        <authorList>
            <person name="Vega J.M."/>
            <person name="Podio M."/>
            <person name="Orjuela J."/>
            <person name="Siena L.A."/>
            <person name="Pessino S.C."/>
            <person name="Combes M.C."/>
            <person name="Mariac C."/>
            <person name="Albertini E."/>
            <person name="Pupilli F."/>
            <person name="Ortiz J.P.A."/>
            <person name="Leblanc O."/>
        </authorList>
    </citation>
    <scope>NUCLEOTIDE SEQUENCE [LARGE SCALE GENOMIC DNA]</scope>
    <source>
        <strain evidence="2">R1</strain>
        <tissue evidence="2">Leaf</tissue>
    </source>
</reference>
<proteinExistence type="predicted"/>
<name>A0AAQ3T1I6_PASNO</name>
<organism evidence="2 3">
    <name type="scientific">Paspalum notatum var. saurae</name>
    <dbReference type="NCBI Taxonomy" id="547442"/>
    <lineage>
        <taxon>Eukaryota</taxon>
        <taxon>Viridiplantae</taxon>
        <taxon>Streptophyta</taxon>
        <taxon>Embryophyta</taxon>
        <taxon>Tracheophyta</taxon>
        <taxon>Spermatophyta</taxon>
        <taxon>Magnoliopsida</taxon>
        <taxon>Liliopsida</taxon>
        <taxon>Poales</taxon>
        <taxon>Poaceae</taxon>
        <taxon>PACMAD clade</taxon>
        <taxon>Panicoideae</taxon>
        <taxon>Andropogonodae</taxon>
        <taxon>Paspaleae</taxon>
        <taxon>Paspalinae</taxon>
        <taxon>Paspalum</taxon>
    </lineage>
</organism>
<evidence type="ECO:0000313" key="2">
    <source>
        <dbReference type="EMBL" id="WVZ64979.1"/>
    </source>
</evidence>
<evidence type="ECO:0000256" key="1">
    <source>
        <dbReference type="SAM" id="MobiDB-lite"/>
    </source>
</evidence>
<evidence type="ECO:0000313" key="3">
    <source>
        <dbReference type="Proteomes" id="UP001341281"/>
    </source>
</evidence>
<accession>A0AAQ3T1I6</accession>